<evidence type="ECO:0000313" key="3">
    <source>
        <dbReference type="EMBL" id="MDR6722456.1"/>
    </source>
</evidence>
<protein>
    <submittedName>
        <fullName evidence="3">Aryl-alcohol dehydrogenase-like predicted oxidoreductase</fullName>
    </submittedName>
</protein>
<dbReference type="GO" id="GO:0016491">
    <property type="term" value="F:oxidoreductase activity"/>
    <property type="evidence" value="ECO:0007669"/>
    <property type="project" value="UniProtKB-KW"/>
</dbReference>
<reference evidence="3" key="1">
    <citation type="submission" date="2023-07" db="EMBL/GenBank/DDBJ databases">
        <title>Sorghum-associated microbial communities from plants grown in Nebraska, USA.</title>
        <authorList>
            <person name="Schachtman D."/>
        </authorList>
    </citation>
    <scope>NUCLEOTIDE SEQUENCE</scope>
    <source>
        <strain evidence="3">BE80</strain>
    </source>
</reference>
<keyword evidence="1" id="KW-0560">Oxidoreductase</keyword>
<dbReference type="GO" id="GO:0005829">
    <property type="term" value="C:cytosol"/>
    <property type="evidence" value="ECO:0007669"/>
    <property type="project" value="TreeGrafter"/>
</dbReference>
<accession>A0AAP5GZZ7</accession>
<dbReference type="InterPro" id="IPR036812">
    <property type="entry name" value="NAD(P)_OxRdtase_dom_sf"/>
</dbReference>
<gene>
    <name evidence="3" type="ORF">J2W91_000904</name>
</gene>
<dbReference type="InterPro" id="IPR023210">
    <property type="entry name" value="NADP_OxRdtase_dom"/>
</dbReference>
<dbReference type="PRINTS" id="PR00069">
    <property type="entry name" value="ALDKETRDTASE"/>
</dbReference>
<dbReference type="Pfam" id="PF00248">
    <property type="entry name" value="Aldo_ket_red"/>
    <property type="match status" value="1"/>
</dbReference>
<dbReference type="InterPro" id="IPR020471">
    <property type="entry name" value="AKR"/>
</dbReference>
<dbReference type="PANTHER" id="PTHR43364:SF4">
    <property type="entry name" value="NAD(P)-LINKED OXIDOREDUCTASE SUPERFAMILY PROTEIN"/>
    <property type="match status" value="1"/>
</dbReference>
<dbReference type="InterPro" id="IPR050523">
    <property type="entry name" value="AKR_Detox_Biosynth"/>
</dbReference>
<organism evidence="3 4">
    <name type="scientific">Paenibacillus amylolyticus</name>
    <dbReference type="NCBI Taxonomy" id="1451"/>
    <lineage>
        <taxon>Bacteria</taxon>
        <taxon>Bacillati</taxon>
        <taxon>Bacillota</taxon>
        <taxon>Bacilli</taxon>
        <taxon>Bacillales</taxon>
        <taxon>Paenibacillaceae</taxon>
        <taxon>Paenibacillus</taxon>
    </lineage>
</organism>
<name>A0AAP5GZZ7_PAEAM</name>
<dbReference type="InterPro" id="IPR018170">
    <property type="entry name" value="Aldo/ket_reductase_CS"/>
</dbReference>
<evidence type="ECO:0000313" key="4">
    <source>
        <dbReference type="Proteomes" id="UP001254832"/>
    </source>
</evidence>
<evidence type="ECO:0000259" key="2">
    <source>
        <dbReference type="Pfam" id="PF00248"/>
    </source>
</evidence>
<dbReference type="Proteomes" id="UP001254832">
    <property type="component" value="Unassembled WGS sequence"/>
</dbReference>
<dbReference type="PROSITE" id="PS00062">
    <property type="entry name" value="ALDOKETO_REDUCTASE_2"/>
    <property type="match status" value="1"/>
</dbReference>
<dbReference type="EMBL" id="JAVDTR010000002">
    <property type="protein sequence ID" value="MDR6722456.1"/>
    <property type="molecule type" value="Genomic_DNA"/>
</dbReference>
<dbReference type="AlphaFoldDB" id="A0AAP5GZZ7"/>
<sequence length="312" mass="34842">MAEQHTRLGKTDLVVNPIGLGANAVGGHNIYPDMLNDETGKEVVRTALKQGINFADTAFIYGPEHSERLIGEVLKETGQRQNTIIATKAAHKLVDGKVEIDNSPAFLTEAVDQALRRLQTDYIDLFYIHFPDEQTPKDEAVGALKRLKDAGKIRAIGLSNFSVEQLREANRDGHVDVLQSEYNLFKREAEQELLPYTKEHHISFVPYFPLAAGLLGGKYNRDTTFQDGRATNPLFTGENFIRNLDKVDQLRSIAESKNAEVAHLVLAWYLSQPSIDALIPGAKKPEQVINNLKTLQVELTAEEIAVIDQIFR</sequence>
<dbReference type="CDD" id="cd19083">
    <property type="entry name" value="AKR_AKR11A1_11D1"/>
    <property type="match status" value="1"/>
</dbReference>
<dbReference type="FunFam" id="3.20.20.100:FF:000004">
    <property type="entry name" value="Oxidoreductase, aldo/keto reductase"/>
    <property type="match status" value="1"/>
</dbReference>
<dbReference type="SUPFAM" id="SSF51430">
    <property type="entry name" value="NAD(P)-linked oxidoreductase"/>
    <property type="match status" value="1"/>
</dbReference>
<dbReference type="PANTHER" id="PTHR43364">
    <property type="entry name" value="NADH-SPECIFIC METHYLGLYOXAL REDUCTASE-RELATED"/>
    <property type="match status" value="1"/>
</dbReference>
<comment type="caution">
    <text evidence="3">The sequence shown here is derived from an EMBL/GenBank/DDBJ whole genome shotgun (WGS) entry which is preliminary data.</text>
</comment>
<dbReference type="Gene3D" id="3.20.20.100">
    <property type="entry name" value="NADP-dependent oxidoreductase domain"/>
    <property type="match status" value="1"/>
</dbReference>
<feature type="domain" description="NADP-dependent oxidoreductase" evidence="2">
    <location>
        <begin position="17"/>
        <end position="310"/>
    </location>
</feature>
<dbReference type="RefSeq" id="WP_056700367.1">
    <property type="nucleotide sequence ID" value="NZ_JAVDTR010000002.1"/>
</dbReference>
<evidence type="ECO:0000256" key="1">
    <source>
        <dbReference type="ARBA" id="ARBA00023002"/>
    </source>
</evidence>
<proteinExistence type="predicted"/>